<dbReference type="Gene3D" id="3.20.20.370">
    <property type="entry name" value="Glycoside hydrolase/deacetylase"/>
    <property type="match status" value="1"/>
</dbReference>
<dbReference type="PANTHER" id="PTHR34216:SF3">
    <property type="entry name" value="POLY-BETA-1,6-N-ACETYL-D-GLUCOSAMINE N-DEACETYLASE"/>
    <property type="match status" value="1"/>
</dbReference>
<name>A0ABW9XP16_9BACL</name>
<feature type="domain" description="NodB homology" evidence="3">
    <location>
        <begin position="103"/>
        <end position="261"/>
    </location>
</feature>
<proteinExistence type="predicted"/>
<reference evidence="4 5" key="1">
    <citation type="submission" date="2020-01" db="EMBL/GenBank/DDBJ databases">
        <title>Paenibacillus soybeanensis sp. nov. isolated from the nodules of soybean (Glycine max(L.) Merr).</title>
        <authorList>
            <person name="Wang H."/>
        </authorList>
    </citation>
    <scope>NUCLEOTIDE SEQUENCE [LARGE SCALE GENOMIC DNA]</scope>
    <source>
        <strain evidence="4 5">T1</strain>
    </source>
</reference>
<dbReference type="SUPFAM" id="SSF88713">
    <property type="entry name" value="Glycoside hydrolase/deacetylase"/>
    <property type="match status" value="1"/>
</dbReference>
<comment type="caution">
    <text evidence="4">The sequence shown here is derived from an EMBL/GenBank/DDBJ whole genome shotgun (WGS) entry which is preliminary data.</text>
</comment>
<dbReference type="PROSITE" id="PS51677">
    <property type="entry name" value="NODB"/>
    <property type="match status" value="1"/>
</dbReference>
<dbReference type="Proteomes" id="UP000665561">
    <property type="component" value="Unassembled WGS sequence"/>
</dbReference>
<evidence type="ECO:0000259" key="3">
    <source>
        <dbReference type="PROSITE" id="PS51677"/>
    </source>
</evidence>
<dbReference type="Pfam" id="PF01522">
    <property type="entry name" value="Polysacc_deac_1"/>
    <property type="match status" value="1"/>
</dbReference>
<gene>
    <name evidence="4" type="ORF">GT019_09845</name>
</gene>
<protein>
    <submittedName>
        <fullName evidence="4">Polysaccharide deacetylase family protein</fullName>
    </submittedName>
</protein>
<evidence type="ECO:0000256" key="2">
    <source>
        <dbReference type="ARBA" id="ARBA00022729"/>
    </source>
</evidence>
<dbReference type="RefSeq" id="WP_161742983.1">
    <property type="nucleotide sequence ID" value="NZ_JAAAMV010000005.1"/>
</dbReference>
<evidence type="ECO:0000256" key="1">
    <source>
        <dbReference type="ARBA" id="ARBA00004613"/>
    </source>
</evidence>
<dbReference type="EMBL" id="JAAAMV010000005">
    <property type="protein sequence ID" value="NBD24176.1"/>
    <property type="molecule type" value="Genomic_DNA"/>
</dbReference>
<evidence type="ECO:0000313" key="4">
    <source>
        <dbReference type="EMBL" id="NBD24176.1"/>
    </source>
</evidence>
<dbReference type="PANTHER" id="PTHR34216">
    <property type="match status" value="1"/>
</dbReference>
<organism evidence="4 5">
    <name type="scientific">Paenibacillus glycinis</name>
    <dbReference type="NCBI Taxonomy" id="2697035"/>
    <lineage>
        <taxon>Bacteria</taxon>
        <taxon>Bacillati</taxon>
        <taxon>Bacillota</taxon>
        <taxon>Bacilli</taxon>
        <taxon>Bacillales</taxon>
        <taxon>Paenibacillaceae</taxon>
        <taxon>Paenibacillus</taxon>
    </lineage>
</organism>
<keyword evidence="2" id="KW-0732">Signal</keyword>
<comment type="subcellular location">
    <subcellularLocation>
        <location evidence="1">Secreted</location>
    </subcellularLocation>
</comment>
<dbReference type="InterPro" id="IPR051398">
    <property type="entry name" value="Polysacch_Deacetylase"/>
</dbReference>
<dbReference type="InterPro" id="IPR002509">
    <property type="entry name" value="NODB_dom"/>
</dbReference>
<dbReference type="InterPro" id="IPR011330">
    <property type="entry name" value="Glyco_hydro/deAcase_b/a-brl"/>
</dbReference>
<dbReference type="CDD" id="cd10918">
    <property type="entry name" value="CE4_NodB_like_5s_6s"/>
    <property type="match status" value="1"/>
</dbReference>
<accession>A0ABW9XP16</accession>
<sequence>MRKRRILISAAMLLFMVASLFFAVGQLLEFKRTVAFASADASEARIPVLCYHSIADHGEGNEYVVSPERFREEMRWLHDKGFRSISLQEFGTILSGKEPSDGKEVLITFDDGYRNNYSAALPVLKEYGFQATEFLVTNWVGGPDYLTWDQIKAMQGAGWDIMAHTRTHPYLPLHPAKAQRDEIAGSKAAIEQNLGTPVTAIAYPYGLRSEETMRLVKQSGYRYAFTFDDGWTSSAQDPYLLKRLFISGDQSLTDFERKLAR</sequence>
<keyword evidence="5" id="KW-1185">Reference proteome</keyword>
<evidence type="ECO:0000313" key="5">
    <source>
        <dbReference type="Proteomes" id="UP000665561"/>
    </source>
</evidence>